<proteinExistence type="inferred from homology"/>
<dbReference type="Gene3D" id="3.40.710.10">
    <property type="entry name" value="DD-peptidase/beta-lactamase superfamily"/>
    <property type="match status" value="1"/>
</dbReference>
<dbReference type="InterPro" id="IPR015956">
    <property type="entry name" value="Peniciliin-bd_prot_C_sf"/>
</dbReference>
<feature type="active site" description="Proton acceptor" evidence="13">
    <location>
        <position position="27"/>
    </location>
</feature>
<evidence type="ECO:0000256" key="3">
    <source>
        <dbReference type="ARBA" id="ARBA00007164"/>
    </source>
</evidence>
<keyword evidence="18" id="KW-1185">Reference proteome</keyword>
<dbReference type="SUPFAM" id="SSF56601">
    <property type="entry name" value="beta-lactamase/transpeptidase-like"/>
    <property type="match status" value="1"/>
</dbReference>
<keyword evidence="9" id="KW-0133">Cell shape</keyword>
<dbReference type="GO" id="GO:0006508">
    <property type="term" value="P:proteolysis"/>
    <property type="evidence" value="ECO:0007669"/>
    <property type="project" value="UniProtKB-KW"/>
</dbReference>
<gene>
    <name evidence="17" type="ordered locus">ELI_06210</name>
</gene>
<dbReference type="GO" id="GO:0071555">
    <property type="term" value="P:cell wall organization"/>
    <property type="evidence" value="ECO:0007669"/>
    <property type="project" value="UniProtKB-KW"/>
</dbReference>
<evidence type="ECO:0000256" key="10">
    <source>
        <dbReference type="ARBA" id="ARBA00022984"/>
    </source>
</evidence>
<evidence type="ECO:0000256" key="2">
    <source>
        <dbReference type="ARBA" id="ARBA00004752"/>
    </source>
</evidence>
<feature type="active site" description="Acyl-ester intermediate" evidence="13">
    <location>
        <position position="24"/>
    </location>
</feature>
<evidence type="ECO:0000259" key="16">
    <source>
        <dbReference type="SMART" id="SM00936"/>
    </source>
</evidence>
<evidence type="ECO:0000256" key="6">
    <source>
        <dbReference type="ARBA" id="ARBA00022670"/>
    </source>
</evidence>
<evidence type="ECO:0000256" key="8">
    <source>
        <dbReference type="ARBA" id="ARBA00022801"/>
    </source>
</evidence>
<evidence type="ECO:0000256" key="1">
    <source>
        <dbReference type="ARBA" id="ARBA00003217"/>
    </source>
</evidence>
<keyword evidence="10" id="KW-0573">Peptidoglycan synthesis</keyword>
<dbReference type="GO" id="GO:0008360">
    <property type="term" value="P:regulation of cell shape"/>
    <property type="evidence" value="ECO:0007669"/>
    <property type="project" value="UniProtKB-KW"/>
</dbReference>
<dbReference type="SUPFAM" id="SSF69189">
    <property type="entry name" value="Penicillin-binding protein associated domain"/>
    <property type="match status" value="1"/>
</dbReference>
<evidence type="ECO:0000256" key="4">
    <source>
        <dbReference type="ARBA" id="ARBA00012448"/>
    </source>
</evidence>
<dbReference type="Pfam" id="PF00768">
    <property type="entry name" value="Peptidase_S11"/>
    <property type="match status" value="1"/>
</dbReference>
<keyword evidence="5 17" id="KW-0121">Carboxypeptidase</keyword>
<comment type="catalytic activity">
    <reaction evidence="12">
        <text>Preferential cleavage: (Ac)2-L-Lys-D-Ala-|-D-Ala. Also transpeptidation of peptidyl-alanyl moieties that are N-acyl substituents of D-alanine.</text>
        <dbReference type="EC" id="3.4.16.4"/>
    </reaction>
</comment>
<dbReference type="PRINTS" id="PR00725">
    <property type="entry name" value="DADACBPTASE1"/>
</dbReference>
<keyword evidence="11" id="KW-0961">Cell wall biogenesis/degradation</keyword>
<reference evidence="18" key="1">
    <citation type="journal article" date="2009" name="J. Bacteriol.">
        <title>Complete genome sequence of Erythrobacter litoralis HTCC2594.</title>
        <authorList>
            <person name="Oh H.M."/>
            <person name="Giovannoni S.J."/>
            <person name="Ferriera S."/>
            <person name="Johnson J."/>
            <person name="Cho J.C."/>
        </authorList>
    </citation>
    <scope>NUCLEOTIDE SEQUENCE [LARGE SCALE GENOMIC DNA]</scope>
    <source>
        <strain evidence="18">HTCC2594</strain>
    </source>
</reference>
<feature type="domain" description="Peptidase S11 D-Ala-D-Ala carboxypeptidase A C-terminal" evidence="16">
    <location>
        <begin position="241"/>
        <end position="331"/>
    </location>
</feature>
<dbReference type="KEGG" id="eli:ELI_06210"/>
<dbReference type="Gene3D" id="2.60.410.10">
    <property type="entry name" value="D-Ala-D-Ala carboxypeptidase, C-terminal domain"/>
    <property type="match status" value="1"/>
</dbReference>
<dbReference type="EMBL" id="CP000157">
    <property type="protein sequence ID" value="ABC63334.1"/>
    <property type="molecule type" value="Genomic_DNA"/>
</dbReference>
<protein>
    <recommendedName>
        <fullName evidence="4">serine-type D-Ala-D-Ala carboxypeptidase</fullName>
        <ecNumber evidence="4">3.4.16.4</ecNumber>
    </recommendedName>
</protein>
<dbReference type="InterPro" id="IPR018044">
    <property type="entry name" value="Peptidase_S11"/>
</dbReference>
<keyword evidence="7" id="KW-0732">Signal</keyword>
<comment type="similarity">
    <text evidence="3 15">Belongs to the peptidase S11 family.</text>
</comment>
<evidence type="ECO:0000256" key="14">
    <source>
        <dbReference type="PIRSR" id="PIRSR618044-2"/>
    </source>
</evidence>
<dbReference type="GO" id="GO:0009252">
    <property type="term" value="P:peptidoglycan biosynthetic process"/>
    <property type="evidence" value="ECO:0007669"/>
    <property type="project" value="UniProtKB-UniPathway"/>
</dbReference>
<dbReference type="AlphaFoldDB" id="Q2NAF7"/>
<dbReference type="PANTHER" id="PTHR21581:SF6">
    <property type="entry name" value="TRAFFICKING PROTEIN PARTICLE COMPLEX SUBUNIT 12"/>
    <property type="match status" value="1"/>
</dbReference>
<dbReference type="InterPro" id="IPR001967">
    <property type="entry name" value="Peptidase_S11_N"/>
</dbReference>
<keyword evidence="6" id="KW-0645">Protease</keyword>
<name>Q2NAF7_ERYLH</name>
<organism evidence="17 18">
    <name type="scientific">Erythrobacter litoralis (strain HTCC2594)</name>
    <dbReference type="NCBI Taxonomy" id="314225"/>
    <lineage>
        <taxon>Bacteria</taxon>
        <taxon>Pseudomonadati</taxon>
        <taxon>Pseudomonadota</taxon>
        <taxon>Alphaproteobacteria</taxon>
        <taxon>Sphingomonadales</taxon>
        <taxon>Erythrobacteraceae</taxon>
        <taxon>Erythrobacter/Porphyrobacter group</taxon>
        <taxon>Erythrobacter</taxon>
    </lineage>
</organism>
<evidence type="ECO:0000313" key="17">
    <source>
        <dbReference type="EMBL" id="ABC63334.1"/>
    </source>
</evidence>
<dbReference type="Pfam" id="PF07943">
    <property type="entry name" value="PBP5_C"/>
    <property type="match status" value="1"/>
</dbReference>
<dbReference type="SMART" id="SM00936">
    <property type="entry name" value="PBP5_C"/>
    <property type="match status" value="1"/>
</dbReference>
<accession>Q2NAF7</accession>
<evidence type="ECO:0000256" key="7">
    <source>
        <dbReference type="ARBA" id="ARBA00022729"/>
    </source>
</evidence>
<dbReference type="InterPro" id="IPR012338">
    <property type="entry name" value="Beta-lactam/transpept-like"/>
</dbReference>
<evidence type="ECO:0000256" key="5">
    <source>
        <dbReference type="ARBA" id="ARBA00022645"/>
    </source>
</evidence>
<evidence type="ECO:0000256" key="13">
    <source>
        <dbReference type="PIRSR" id="PIRSR618044-1"/>
    </source>
</evidence>
<dbReference type="EC" id="3.4.16.4" evidence="4"/>
<sequence length="347" mass="37376">MLVDMASGQTLYARNPDRRFVPASITKVMTAYTAFELMKQGKLAPGTRFTFSEAAADEWYRTGSTMFLDRGSETAVTDLLMGITTVSANDGSIVLAEGAAGSVDNWLDLMNAHADALGMHQSHFGTPNGWPDEGRTFTTARDLVTLAKALITEHPGLYARYFGHRGLRTNGIAQDNYDPITGRIEGADGIKTGFTNQAGWGFLGSAERDGRRLVMVVAASPGMRSRDETARALMEWGFGAFDSRMLFRSGDTVGHARVQDGAEAAVPLMADRDIPVALPENANAEITLRIAYEGPLRAPVEQGEKVAQLAIFVDGREAARVPLAAKKAVAKAGPLQRIANAVRALWT</sequence>
<dbReference type="GO" id="GO:0009002">
    <property type="term" value="F:serine-type D-Ala-D-Ala carboxypeptidase activity"/>
    <property type="evidence" value="ECO:0007669"/>
    <property type="project" value="UniProtKB-EC"/>
</dbReference>
<evidence type="ECO:0000256" key="11">
    <source>
        <dbReference type="ARBA" id="ARBA00023316"/>
    </source>
</evidence>
<evidence type="ECO:0000313" key="18">
    <source>
        <dbReference type="Proteomes" id="UP000008808"/>
    </source>
</evidence>
<evidence type="ECO:0000256" key="15">
    <source>
        <dbReference type="RuleBase" id="RU004016"/>
    </source>
</evidence>
<feature type="binding site" evidence="14">
    <location>
        <position position="191"/>
    </location>
    <ligand>
        <name>substrate</name>
    </ligand>
</feature>
<dbReference type="UniPathway" id="UPA00219"/>
<evidence type="ECO:0000256" key="12">
    <source>
        <dbReference type="ARBA" id="ARBA00034000"/>
    </source>
</evidence>
<feature type="active site" evidence="13">
    <location>
        <position position="87"/>
    </location>
</feature>
<comment type="pathway">
    <text evidence="2">Cell wall biogenesis; peptidoglycan biosynthesis.</text>
</comment>
<dbReference type="HOGENOM" id="CLU_027070_8_1_5"/>
<dbReference type="InterPro" id="IPR012907">
    <property type="entry name" value="Peptidase_S11_C"/>
</dbReference>
<dbReference type="Proteomes" id="UP000008808">
    <property type="component" value="Chromosome"/>
</dbReference>
<dbReference type="STRING" id="314225.ELI_06210"/>
<keyword evidence="8" id="KW-0378">Hydrolase</keyword>
<dbReference type="InterPro" id="IPR037167">
    <property type="entry name" value="Peptidase_S11_C_sf"/>
</dbReference>
<dbReference type="PANTHER" id="PTHR21581">
    <property type="entry name" value="D-ALANYL-D-ALANINE CARBOXYPEPTIDASE"/>
    <property type="match status" value="1"/>
</dbReference>
<evidence type="ECO:0000256" key="9">
    <source>
        <dbReference type="ARBA" id="ARBA00022960"/>
    </source>
</evidence>
<comment type="function">
    <text evidence="1">Removes C-terminal D-alanyl residues from sugar-peptide cell wall precursors.</text>
</comment>
<dbReference type="eggNOG" id="COG1686">
    <property type="taxonomic scope" value="Bacteria"/>
</dbReference>